<dbReference type="GO" id="GO:0008483">
    <property type="term" value="F:transaminase activity"/>
    <property type="evidence" value="ECO:0007669"/>
    <property type="project" value="UniProtKB-KW"/>
</dbReference>
<keyword evidence="6" id="KW-1185">Reference proteome</keyword>
<dbReference type="InterPro" id="IPR015421">
    <property type="entry name" value="PyrdxlP-dep_Trfase_major"/>
</dbReference>
<dbReference type="InterPro" id="IPR015422">
    <property type="entry name" value="PyrdxlP-dep_Trfase_small"/>
</dbReference>
<feature type="domain" description="Aminotransferase class I/classII large" evidence="4">
    <location>
        <begin position="42"/>
        <end position="361"/>
    </location>
</feature>
<dbReference type="PANTHER" id="PTHR42885:SF1">
    <property type="entry name" value="THREONINE-PHOSPHATE DECARBOXYLASE"/>
    <property type="match status" value="1"/>
</dbReference>
<dbReference type="InterPro" id="IPR015424">
    <property type="entry name" value="PyrdxlP-dep_Trfase"/>
</dbReference>
<evidence type="ECO:0000256" key="2">
    <source>
        <dbReference type="ARBA" id="ARBA00022898"/>
    </source>
</evidence>
<keyword evidence="3 5" id="KW-0032">Aminotransferase</keyword>
<dbReference type="InterPro" id="IPR004838">
    <property type="entry name" value="NHTrfase_class1_PyrdxlP-BS"/>
</dbReference>
<dbReference type="HOGENOM" id="CLU_017584_3_2_3"/>
<dbReference type="RefSeq" id="WP_012194772.1">
    <property type="nucleotide sequence ID" value="NC_009976.1"/>
</dbReference>
<dbReference type="eggNOG" id="COG0079">
    <property type="taxonomic scope" value="Bacteria"/>
</dbReference>
<proteinExistence type="inferred from homology"/>
<keyword evidence="3 5" id="KW-0808">Transferase</keyword>
<gene>
    <name evidence="5" type="ordered locus">P9211_02161</name>
</gene>
<dbReference type="SUPFAM" id="SSF53383">
    <property type="entry name" value="PLP-dependent transferases"/>
    <property type="match status" value="1"/>
</dbReference>
<dbReference type="GO" id="GO:0016829">
    <property type="term" value="F:lyase activity"/>
    <property type="evidence" value="ECO:0007669"/>
    <property type="project" value="UniProtKB-KW"/>
</dbReference>
<dbReference type="GO" id="GO:0030170">
    <property type="term" value="F:pyridoxal phosphate binding"/>
    <property type="evidence" value="ECO:0007669"/>
    <property type="project" value="InterPro"/>
</dbReference>
<evidence type="ECO:0000313" key="5">
    <source>
        <dbReference type="EMBL" id="ABX08147.1"/>
    </source>
</evidence>
<dbReference type="PANTHER" id="PTHR42885">
    <property type="entry name" value="HISTIDINOL-PHOSPHATE AMINOTRANSFERASE-RELATED"/>
    <property type="match status" value="1"/>
</dbReference>
<dbReference type="PROSITE" id="PS00105">
    <property type="entry name" value="AA_TRANSFER_CLASS_1"/>
    <property type="match status" value="1"/>
</dbReference>
<keyword evidence="5" id="KW-0456">Lyase</keyword>
<name>A9BDG1_PROM4</name>
<dbReference type="EMBL" id="CP000878">
    <property type="protein sequence ID" value="ABX08147.1"/>
    <property type="molecule type" value="Genomic_DNA"/>
</dbReference>
<dbReference type="OrthoDB" id="9813612at2"/>
<keyword evidence="2" id="KW-0663">Pyridoxal phosphate</keyword>
<evidence type="ECO:0000259" key="4">
    <source>
        <dbReference type="Pfam" id="PF00155"/>
    </source>
</evidence>
<comment type="similarity">
    <text evidence="3">Belongs to the class-I pyridoxal-phosphate-dependent aminotransferase family.</text>
</comment>
<dbReference type="AlphaFoldDB" id="A9BDG1"/>
<dbReference type="EC" id="2.6.1.-" evidence="3"/>
<reference evidence="5 6" key="1">
    <citation type="journal article" date="2007" name="PLoS Genet.">
        <title>Patterns and implications of gene gain and loss in the evolution of Prochlorococcus.</title>
        <authorList>
            <person name="Kettler G.C."/>
            <person name="Martiny A.C."/>
            <person name="Huang K."/>
            <person name="Zucker J."/>
            <person name="Coleman M.L."/>
            <person name="Rodrigue S."/>
            <person name="Chen F."/>
            <person name="Lapidus A."/>
            <person name="Ferriera S."/>
            <person name="Johnson J."/>
            <person name="Steglich C."/>
            <person name="Church G.M."/>
            <person name="Richardson P."/>
            <person name="Chisholm S.W."/>
        </authorList>
    </citation>
    <scope>NUCLEOTIDE SEQUENCE [LARGE SCALE GENOMIC DNA]</scope>
    <source>
        <strain evidence="6">MIT 9211</strain>
    </source>
</reference>
<protein>
    <recommendedName>
        <fullName evidence="3">Aminotransferase</fullName>
        <ecNumber evidence="3">2.6.1.-</ecNumber>
    </recommendedName>
</protein>
<dbReference type="KEGG" id="pmj:P9211_02161"/>
<sequence length="371" mass="41537">MDIEAEIDNHQQVSNFFKHGGNIAQEAKRLGFQPNELIDASASLVPFPPPKEIKKCIINALKGMDITSYPDPSLTTLRDVISTWHGIDPSCVLPGNGAAELITWAARDAAKHGLSILPSPGFSDYKRALKCWNSLYKQTPLPLSWDSIFPQSFPISTSSNVIWVTNPHNPTGQLWSRNSLEKLLVSNRLVICDEAFLPLVPNGDKQSLIPLITSHSNLIVIRSLTKLFSIAGLRVGYAISSRHRLHEWEKCRDPWPMNGLAIAVGTMLMSNQTLMNRQIQKVQSWVSNEGAWLHSKLEGLHGIKSYPSSTNFQLIHSSNSLSLLREQLAQRKILLRDCQSFEGLGANWLRISLKSRHENLRILDAMKEVIN</sequence>
<dbReference type="Gene3D" id="3.40.640.10">
    <property type="entry name" value="Type I PLP-dependent aspartate aminotransferase-like (Major domain)"/>
    <property type="match status" value="1"/>
</dbReference>
<dbReference type="Proteomes" id="UP000000788">
    <property type="component" value="Chromosome"/>
</dbReference>
<dbReference type="STRING" id="93059.P9211_02161"/>
<dbReference type="Pfam" id="PF00155">
    <property type="entry name" value="Aminotran_1_2"/>
    <property type="match status" value="1"/>
</dbReference>
<evidence type="ECO:0000313" key="6">
    <source>
        <dbReference type="Proteomes" id="UP000000788"/>
    </source>
</evidence>
<dbReference type="Gene3D" id="3.90.1150.10">
    <property type="entry name" value="Aspartate Aminotransferase, domain 1"/>
    <property type="match status" value="1"/>
</dbReference>
<accession>A9BDG1</accession>
<evidence type="ECO:0000256" key="1">
    <source>
        <dbReference type="ARBA" id="ARBA00001933"/>
    </source>
</evidence>
<dbReference type="CDD" id="cd00609">
    <property type="entry name" value="AAT_like"/>
    <property type="match status" value="1"/>
</dbReference>
<dbReference type="InterPro" id="IPR004839">
    <property type="entry name" value="Aminotransferase_I/II_large"/>
</dbReference>
<comment type="cofactor">
    <cofactor evidence="1 3">
        <name>pyridoxal 5'-phosphate</name>
        <dbReference type="ChEBI" id="CHEBI:597326"/>
    </cofactor>
</comment>
<evidence type="ECO:0000256" key="3">
    <source>
        <dbReference type="RuleBase" id="RU000481"/>
    </source>
</evidence>
<organism evidence="5 6">
    <name type="scientific">Prochlorococcus marinus (strain MIT 9211)</name>
    <dbReference type="NCBI Taxonomy" id="93059"/>
    <lineage>
        <taxon>Bacteria</taxon>
        <taxon>Bacillati</taxon>
        <taxon>Cyanobacteriota</taxon>
        <taxon>Cyanophyceae</taxon>
        <taxon>Synechococcales</taxon>
        <taxon>Prochlorococcaceae</taxon>
        <taxon>Prochlorococcus</taxon>
    </lineage>
</organism>